<keyword evidence="1" id="KW-0677">Repeat</keyword>
<dbReference type="Proteomes" id="UP001320876">
    <property type="component" value="Unassembled WGS sequence"/>
</dbReference>
<evidence type="ECO:0000259" key="5">
    <source>
        <dbReference type="Pfam" id="PF23764"/>
    </source>
</evidence>
<evidence type="ECO:0000256" key="3">
    <source>
        <dbReference type="ARBA" id="ARBA00023295"/>
    </source>
</evidence>
<dbReference type="Pfam" id="PF23764">
    <property type="entry name" value="Beta-barrel_GLAA-B_II"/>
    <property type="match status" value="1"/>
</dbReference>
<keyword evidence="7" id="KW-1185">Reference proteome</keyword>
<evidence type="ECO:0000313" key="7">
    <source>
        <dbReference type="Proteomes" id="UP001320876"/>
    </source>
</evidence>
<name>A0ABT3GLU9_9BACT</name>
<comment type="caution">
    <text evidence="6">The sequence shown here is derived from an EMBL/GenBank/DDBJ whole genome shotgun (WGS) entry which is preliminary data.</text>
</comment>
<dbReference type="InterPro" id="IPR056441">
    <property type="entry name" value="Beta-barrel_GLAA-B_II"/>
</dbReference>
<keyword evidence="2" id="KW-0378">Hydrolase</keyword>
<proteinExistence type="predicted"/>
<sequence>MKAICASVPLCAVSSLLAAPAEDLAGWVTTAGVPIPGVREQAIGFEIASPGESLRFITAKTLTDGDTRNVVAMRKLSTTEVLFTFDASVPDSVSVGDALKNPGWQPSERSRFAPCHEV</sequence>
<keyword evidence="4" id="KW-0732">Signal</keyword>
<accession>A0ABT3GLU9</accession>
<organism evidence="6 7">
    <name type="scientific">Luteolibacter arcticus</name>
    <dbReference type="NCBI Taxonomy" id="1581411"/>
    <lineage>
        <taxon>Bacteria</taxon>
        <taxon>Pseudomonadati</taxon>
        <taxon>Verrucomicrobiota</taxon>
        <taxon>Verrucomicrobiia</taxon>
        <taxon>Verrucomicrobiales</taxon>
        <taxon>Verrucomicrobiaceae</taxon>
        <taxon>Luteolibacter</taxon>
    </lineage>
</organism>
<evidence type="ECO:0000256" key="4">
    <source>
        <dbReference type="SAM" id="SignalP"/>
    </source>
</evidence>
<dbReference type="RefSeq" id="WP_264488554.1">
    <property type="nucleotide sequence ID" value="NZ_JAPDDT010000008.1"/>
</dbReference>
<dbReference type="EMBL" id="JAPDDT010000008">
    <property type="protein sequence ID" value="MCW1924446.1"/>
    <property type="molecule type" value="Genomic_DNA"/>
</dbReference>
<feature type="signal peptide" evidence="4">
    <location>
        <begin position="1"/>
        <end position="18"/>
    </location>
</feature>
<evidence type="ECO:0000313" key="6">
    <source>
        <dbReference type="EMBL" id="MCW1924446.1"/>
    </source>
</evidence>
<evidence type="ECO:0000256" key="1">
    <source>
        <dbReference type="ARBA" id="ARBA00022737"/>
    </source>
</evidence>
<reference evidence="6 7" key="1">
    <citation type="submission" date="2022-10" db="EMBL/GenBank/DDBJ databases">
        <title>Luteolibacter arcticus strain CCTCC AB 2014275, whole genome shotgun sequencing project.</title>
        <authorList>
            <person name="Zhao G."/>
            <person name="Shen L."/>
        </authorList>
    </citation>
    <scope>NUCLEOTIDE SEQUENCE [LARGE SCALE GENOMIC DNA]</scope>
    <source>
        <strain evidence="6 7">CCTCC AB 2014275</strain>
    </source>
</reference>
<feature type="domain" description="GLAA-B beta-barrel" evidence="5">
    <location>
        <begin position="40"/>
        <end position="99"/>
    </location>
</feature>
<gene>
    <name evidence="6" type="ORF">OKA05_17905</name>
</gene>
<evidence type="ECO:0000256" key="2">
    <source>
        <dbReference type="ARBA" id="ARBA00022801"/>
    </source>
</evidence>
<keyword evidence="3" id="KW-0326">Glycosidase</keyword>
<protein>
    <recommendedName>
        <fullName evidence="5">GLAA-B beta-barrel domain-containing protein</fullName>
    </recommendedName>
</protein>
<feature type="chain" id="PRO_5045367559" description="GLAA-B beta-barrel domain-containing protein" evidence="4">
    <location>
        <begin position="19"/>
        <end position="118"/>
    </location>
</feature>